<protein>
    <recommendedName>
        <fullName evidence="6">Aspartyl/glutamyl-tRNA(Asn/Gln) amidotransferase subunit C</fullName>
        <shortName evidence="6">Asp/Glu-ADT subunit C</shortName>
        <ecNumber evidence="6">6.3.5.-</ecNumber>
    </recommendedName>
</protein>
<evidence type="ECO:0000256" key="4">
    <source>
        <dbReference type="ARBA" id="ARBA00047380"/>
    </source>
</evidence>
<dbReference type="GO" id="GO:0005524">
    <property type="term" value="F:ATP binding"/>
    <property type="evidence" value="ECO:0007669"/>
    <property type="project" value="UniProtKB-KW"/>
</dbReference>
<comment type="catalytic activity">
    <reaction evidence="5 6">
        <text>L-glutamyl-tRNA(Gln) + L-glutamine + ATP + H2O = L-glutaminyl-tRNA(Gln) + L-glutamate + ADP + phosphate + H(+)</text>
        <dbReference type="Rhea" id="RHEA:17521"/>
        <dbReference type="Rhea" id="RHEA-COMP:9681"/>
        <dbReference type="Rhea" id="RHEA-COMP:9684"/>
        <dbReference type="ChEBI" id="CHEBI:15377"/>
        <dbReference type="ChEBI" id="CHEBI:15378"/>
        <dbReference type="ChEBI" id="CHEBI:29985"/>
        <dbReference type="ChEBI" id="CHEBI:30616"/>
        <dbReference type="ChEBI" id="CHEBI:43474"/>
        <dbReference type="ChEBI" id="CHEBI:58359"/>
        <dbReference type="ChEBI" id="CHEBI:78520"/>
        <dbReference type="ChEBI" id="CHEBI:78521"/>
        <dbReference type="ChEBI" id="CHEBI:456216"/>
    </reaction>
</comment>
<comment type="function">
    <text evidence="3 6">Allows the formation of correctly charged Asn-tRNA(Asn) or Gln-tRNA(Gln) through the transamidation of misacylated Asp-tRNA(Asn) or Glu-tRNA(Gln) in organisms which lack either or both of asparaginyl-tRNA or glutaminyl-tRNA synthetases. The reaction takes place in the presence of glutamine and ATP through an activated phospho-Asp-tRNA(Asn) or phospho-Glu-tRNA(Gln).</text>
</comment>
<sequence>MKISRKDVEQVALLSRLEISDQEAERFTQQLNAILEYMDVLNKVDTEGIEPTAHVLPLKNVLREDRVQPSLDRRLALSNAPEEEEGYFKVPKILEG</sequence>
<evidence type="ECO:0000256" key="3">
    <source>
        <dbReference type="ARBA" id="ARBA00024799"/>
    </source>
</evidence>
<evidence type="ECO:0000313" key="8">
    <source>
        <dbReference type="Proteomes" id="UP000005139"/>
    </source>
</evidence>
<evidence type="ECO:0000313" key="7">
    <source>
        <dbReference type="EMBL" id="EAX48986.1"/>
    </source>
</evidence>
<dbReference type="HAMAP" id="MF_00122">
    <property type="entry name" value="GatC"/>
    <property type="match status" value="1"/>
</dbReference>
<dbReference type="eggNOG" id="COG0721">
    <property type="taxonomic scope" value="Bacteria"/>
</dbReference>
<keyword evidence="6" id="KW-0648">Protein biosynthesis</keyword>
<dbReference type="InterPro" id="IPR036113">
    <property type="entry name" value="Asp/Glu-ADT_sf_sub_c"/>
</dbReference>
<name>A1HME6_9FIRM</name>
<comment type="caution">
    <text evidence="7">The sequence shown here is derived from an EMBL/GenBank/DDBJ whole genome shotgun (WGS) entry which is preliminary data.</text>
</comment>
<dbReference type="Proteomes" id="UP000005139">
    <property type="component" value="Unassembled WGS sequence"/>
</dbReference>
<dbReference type="OrthoDB" id="9813938at2"/>
<dbReference type="PANTHER" id="PTHR15004">
    <property type="entry name" value="GLUTAMYL-TRNA(GLN) AMIDOTRANSFERASE SUBUNIT C, MITOCHONDRIAL"/>
    <property type="match status" value="1"/>
</dbReference>
<evidence type="ECO:0000256" key="6">
    <source>
        <dbReference type="HAMAP-Rule" id="MF_00122"/>
    </source>
</evidence>
<keyword evidence="6" id="KW-0547">Nucleotide-binding</keyword>
<keyword evidence="6" id="KW-0436">Ligase</keyword>
<reference evidence="7 8" key="1">
    <citation type="submission" date="2007-01" db="EMBL/GenBank/DDBJ databases">
        <title>Annotation of the draft genome assembly of Thermosinus carboxydivorans Nor1.</title>
        <authorList>
            <consortium name="US DOE Joint Genome Institute (JGI-ORNL)"/>
            <person name="Larimer F."/>
            <person name="Land M."/>
            <person name="Hauser L."/>
        </authorList>
    </citation>
    <scope>NUCLEOTIDE SEQUENCE [LARGE SCALE GENOMIC DNA]</scope>
    <source>
        <strain evidence="7 8">Nor1</strain>
    </source>
</reference>
<proteinExistence type="inferred from homology"/>
<dbReference type="GO" id="GO:0006412">
    <property type="term" value="P:translation"/>
    <property type="evidence" value="ECO:0007669"/>
    <property type="project" value="UniProtKB-UniRule"/>
</dbReference>
<dbReference type="PANTHER" id="PTHR15004:SF0">
    <property type="entry name" value="GLUTAMYL-TRNA(GLN) AMIDOTRANSFERASE SUBUNIT C, MITOCHONDRIAL"/>
    <property type="match status" value="1"/>
</dbReference>
<dbReference type="GO" id="GO:0016740">
    <property type="term" value="F:transferase activity"/>
    <property type="evidence" value="ECO:0007669"/>
    <property type="project" value="UniProtKB-KW"/>
</dbReference>
<dbReference type="GO" id="GO:0050566">
    <property type="term" value="F:asparaginyl-tRNA synthase (glutamine-hydrolyzing) activity"/>
    <property type="evidence" value="ECO:0007669"/>
    <property type="project" value="RHEA"/>
</dbReference>
<dbReference type="InterPro" id="IPR003837">
    <property type="entry name" value="GatC"/>
</dbReference>
<keyword evidence="8" id="KW-1185">Reference proteome</keyword>
<comment type="catalytic activity">
    <reaction evidence="4 6">
        <text>L-aspartyl-tRNA(Asn) + L-glutamine + ATP + H2O = L-asparaginyl-tRNA(Asn) + L-glutamate + ADP + phosphate + 2 H(+)</text>
        <dbReference type="Rhea" id="RHEA:14513"/>
        <dbReference type="Rhea" id="RHEA-COMP:9674"/>
        <dbReference type="Rhea" id="RHEA-COMP:9677"/>
        <dbReference type="ChEBI" id="CHEBI:15377"/>
        <dbReference type="ChEBI" id="CHEBI:15378"/>
        <dbReference type="ChEBI" id="CHEBI:29985"/>
        <dbReference type="ChEBI" id="CHEBI:30616"/>
        <dbReference type="ChEBI" id="CHEBI:43474"/>
        <dbReference type="ChEBI" id="CHEBI:58359"/>
        <dbReference type="ChEBI" id="CHEBI:78515"/>
        <dbReference type="ChEBI" id="CHEBI:78516"/>
        <dbReference type="ChEBI" id="CHEBI:456216"/>
    </reaction>
</comment>
<organism evidence="7 8">
    <name type="scientific">Thermosinus carboxydivorans Nor1</name>
    <dbReference type="NCBI Taxonomy" id="401526"/>
    <lineage>
        <taxon>Bacteria</taxon>
        <taxon>Bacillati</taxon>
        <taxon>Bacillota</taxon>
        <taxon>Negativicutes</taxon>
        <taxon>Selenomonadales</taxon>
        <taxon>Sporomusaceae</taxon>
        <taxon>Thermosinus</taxon>
    </lineage>
</organism>
<accession>A1HME6</accession>
<dbReference type="GO" id="GO:0070681">
    <property type="term" value="P:glutaminyl-tRNAGln biosynthesis via transamidation"/>
    <property type="evidence" value="ECO:0007669"/>
    <property type="project" value="TreeGrafter"/>
</dbReference>
<reference evidence="7 8" key="2">
    <citation type="submission" date="2007-01" db="EMBL/GenBank/DDBJ databases">
        <title>Sequencing of the draft genome and assembly of Thermosinus carboxydivorans Nor1.</title>
        <authorList>
            <consortium name="US DOE Joint Genome Institute (JGI-PGF)"/>
            <person name="Copeland A."/>
            <person name="Lucas S."/>
            <person name="Lapidus A."/>
            <person name="Barry K."/>
            <person name="Glavina del Rio T."/>
            <person name="Dalin E."/>
            <person name="Tice H."/>
            <person name="Bruce D."/>
            <person name="Pitluck S."/>
            <person name="Richardson P."/>
        </authorList>
    </citation>
    <scope>NUCLEOTIDE SEQUENCE [LARGE SCALE GENOMIC DNA]</scope>
    <source>
        <strain evidence="7 8">Nor1</strain>
    </source>
</reference>
<keyword evidence="6" id="KW-0067">ATP-binding</keyword>
<dbReference type="Gene3D" id="1.10.20.60">
    <property type="entry name" value="Glu-tRNAGln amidotransferase C subunit, N-terminal domain"/>
    <property type="match status" value="1"/>
</dbReference>
<dbReference type="NCBIfam" id="TIGR00135">
    <property type="entry name" value="gatC"/>
    <property type="match status" value="1"/>
</dbReference>
<gene>
    <name evidence="6" type="primary">gatC</name>
    <name evidence="7" type="ORF">TcarDRAFT_2675</name>
</gene>
<evidence type="ECO:0000256" key="5">
    <source>
        <dbReference type="ARBA" id="ARBA00047913"/>
    </source>
</evidence>
<dbReference type="EMBL" id="AAWL01000001">
    <property type="protein sequence ID" value="EAX48986.1"/>
    <property type="molecule type" value="Genomic_DNA"/>
</dbReference>
<keyword evidence="7" id="KW-0808">Transferase</keyword>
<comment type="subunit">
    <text evidence="2 6">Heterotrimer of A, B and C subunits.</text>
</comment>
<evidence type="ECO:0000256" key="1">
    <source>
        <dbReference type="ARBA" id="ARBA00010757"/>
    </source>
</evidence>
<dbReference type="AlphaFoldDB" id="A1HME6"/>
<dbReference type="GO" id="GO:0050567">
    <property type="term" value="F:glutaminyl-tRNA synthase (glutamine-hydrolyzing) activity"/>
    <property type="evidence" value="ECO:0007669"/>
    <property type="project" value="UniProtKB-UniRule"/>
</dbReference>
<dbReference type="Pfam" id="PF02686">
    <property type="entry name" value="GatC"/>
    <property type="match status" value="1"/>
</dbReference>
<dbReference type="RefSeq" id="WP_007288192.1">
    <property type="nucleotide sequence ID" value="NZ_AAWL01000001.1"/>
</dbReference>
<dbReference type="GO" id="GO:0006450">
    <property type="term" value="P:regulation of translational fidelity"/>
    <property type="evidence" value="ECO:0007669"/>
    <property type="project" value="InterPro"/>
</dbReference>
<dbReference type="EC" id="6.3.5.-" evidence="6"/>
<dbReference type="SUPFAM" id="SSF141000">
    <property type="entry name" value="Glu-tRNAGln amidotransferase C subunit"/>
    <property type="match status" value="1"/>
</dbReference>
<comment type="similarity">
    <text evidence="1 6">Belongs to the GatC family.</text>
</comment>
<evidence type="ECO:0000256" key="2">
    <source>
        <dbReference type="ARBA" id="ARBA00011123"/>
    </source>
</evidence>